<dbReference type="eggNOG" id="COG2825">
    <property type="taxonomic scope" value="Bacteria"/>
</dbReference>
<dbReference type="EMBL" id="AQQY01000001">
    <property type="protein sequence ID" value="KCV83558.1"/>
    <property type="molecule type" value="Genomic_DNA"/>
</dbReference>
<name>A0A058ZPQ2_9RHOB</name>
<keyword evidence="3" id="KW-0175">Coiled coil</keyword>
<keyword evidence="2 5" id="KW-0732">Signal</keyword>
<evidence type="ECO:0000256" key="2">
    <source>
        <dbReference type="ARBA" id="ARBA00022729"/>
    </source>
</evidence>
<dbReference type="GO" id="GO:0051082">
    <property type="term" value="F:unfolded protein binding"/>
    <property type="evidence" value="ECO:0007669"/>
    <property type="project" value="InterPro"/>
</dbReference>
<reference evidence="6 7" key="1">
    <citation type="submission" date="2013-04" db="EMBL/GenBank/DDBJ databases">
        <title>Shimia sp. 22II-S11-Z10 Genome Sequencing.</title>
        <authorList>
            <person name="Lai Q."/>
            <person name="Li G."/>
            <person name="Shao Z."/>
        </authorList>
    </citation>
    <scope>NUCLEOTIDE SEQUENCE [LARGE SCALE GENOMIC DNA]</scope>
    <source>
        <strain evidence="7">22II-S11-Z10</strain>
    </source>
</reference>
<evidence type="ECO:0000256" key="5">
    <source>
        <dbReference type="SAM" id="SignalP"/>
    </source>
</evidence>
<evidence type="ECO:0000313" key="7">
    <source>
        <dbReference type="Proteomes" id="UP000024836"/>
    </source>
</evidence>
<accession>A0A058ZPQ2</accession>
<feature type="signal peptide" evidence="5">
    <location>
        <begin position="1"/>
        <end position="21"/>
    </location>
</feature>
<dbReference type="PANTHER" id="PTHR35089">
    <property type="entry name" value="CHAPERONE PROTEIN SKP"/>
    <property type="match status" value="1"/>
</dbReference>
<keyword evidence="7" id="KW-1185">Reference proteome</keyword>
<feature type="region of interest" description="Disordered" evidence="4">
    <location>
        <begin position="174"/>
        <end position="193"/>
    </location>
</feature>
<organism evidence="6 7">
    <name type="scientific">Actibacterium atlanticum</name>
    <dbReference type="NCBI Taxonomy" id="1461693"/>
    <lineage>
        <taxon>Bacteria</taxon>
        <taxon>Pseudomonadati</taxon>
        <taxon>Pseudomonadota</taxon>
        <taxon>Alphaproteobacteria</taxon>
        <taxon>Rhodobacterales</taxon>
        <taxon>Roseobacteraceae</taxon>
        <taxon>Actibacterium</taxon>
    </lineage>
</organism>
<comment type="caution">
    <text evidence="6">The sequence shown here is derived from an EMBL/GenBank/DDBJ whole genome shotgun (WGS) entry which is preliminary data.</text>
</comment>
<dbReference type="STRING" id="1461693.ATO10_02320"/>
<dbReference type="Proteomes" id="UP000024836">
    <property type="component" value="Unassembled WGS sequence"/>
</dbReference>
<evidence type="ECO:0000313" key="6">
    <source>
        <dbReference type="EMBL" id="KCV83558.1"/>
    </source>
</evidence>
<dbReference type="Gene3D" id="3.30.910.20">
    <property type="entry name" value="Skp domain"/>
    <property type="match status" value="1"/>
</dbReference>
<comment type="similarity">
    <text evidence="1">Belongs to the Skp family.</text>
</comment>
<dbReference type="SMART" id="SM00935">
    <property type="entry name" value="OmpH"/>
    <property type="match status" value="1"/>
</dbReference>
<evidence type="ECO:0000256" key="4">
    <source>
        <dbReference type="SAM" id="MobiDB-lite"/>
    </source>
</evidence>
<sequence length="193" mass="21344">MRFSGALIFSALLATAGPCLAQDAPAPVLRSPVLTVDQEQLFNDSAYGKAMLAALEDEREALTMENRRIEADLIAEEQDLTEERPQMTPEGFREKAAAFDARVVEIRQAQDSKLRALNERRDEAQKQFYAAALPIVAELVRERGAVLVLESQSVILSAQQIDITQEVIARLDQRLMSGDEDSTSAPETPSQEQ</sequence>
<evidence type="ECO:0000256" key="3">
    <source>
        <dbReference type="SAM" id="Coils"/>
    </source>
</evidence>
<evidence type="ECO:0000256" key="1">
    <source>
        <dbReference type="ARBA" id="ARBA00009091"/>
    </source>
</evidence>
<dbReference type="Pfam" id="PF03938">
    <property type="entry name" value="OmpH"/>
    <property type="match status" value="1"/>
</dbReference>
<feature type="chain" id="PRO_5001572383" evidence="5">
    <location>
        <begin position="22"/>
        <end position="193"/>
    </location>
</feature>
<proteinExistence type="inferred from homology"/>
<dbReference type="SUPFAM" id="SSF111384">
    <property type="entry name" value="OmpH-like"/>
    <property type="match status" value="1"/>
</dbReference>
<feature type="coiled-coil region" evidence="3">
    <location>
        <begin position="52"/>
        <end position="79"/>
    </location>
</feature>
<gene>
    <name evidence="6" type="ORF">ATO10_02320</name>
</gene>
<dbReference type="RefSeq" id="WP_035247477.1">
    <property type="nucleotide sequence ID" value="NZ_AQQY01000001.1"/>
</dbReference>
<dbReference type="InterPro" id="IPR005632">
    <property type="entry name" value="Chaperone_Skp"/>
</dbReference>
<dbReference type="GO" id="GO:0005829">
    <property type="term" value="C:cytosol"/>
    <property type="evidence" value="ECO:0007669"/>
    <property type="project" value="TreeGrafter"/>
</dbReference>
<dbReference type="InterPro" id="IPR024930">
    <property type="entry name" value="Skp_dom_sf"/>
</dbReference>
<protein>
    <submittedName>
        <fullName evidence="6">Outer membrane chaperone Skp</fullName>
    </submittedName>
</protein>
<dbReference type="AlphaFoldDB" id="A0A058ZPQ2"/>
<feature type="compositionally biased region" description="Polar residues" evidence="4">
    <location>
        <begin position="183"/>
        <end position="193"/>
    </location>
</feature>
<dbReference type="PANTHER" id="PTHR35089:SF1">
    <property type="entry name" value="CHAPERONE PROTEIN SKP"/>
    <property type="match status" value="1"/>
</dbReference>
<dbReference type="GO" id="GO:0050821">
    <property type="term" value="P:protein stabilization"/>
    <property type="evidence" value="ECO:0007669"/>
    <property type="project" value="TreeGrafter"/>
</dbReference>